<dbReference type="Pfam" id="PF03711">
    <property type="entry name" value="OKR_DC_1_C"/>
    <property type="match status" value="1"/>
</dbReference>
<proteinExistence type="inferred from homology"/>
<dbReference type="InterPro" id="IPR036633">
    <property type="entry name" value="Prn/Lys/Arg_de-COase_C_sf"/>
</dbReference>
<dbReference type="RefSeq" id="WP_189085768.1">
    <property type="nucleotide sequence ID" value="NZ_BMRJ01000002.1"/>
</dbReference>
<organism evidence="7 8">
    <name type="scientific">Agromyces mediolanus</name>
    <name type="common">Corynebacterium mediolanum</name>
    <dbReference type="NCBI Taxonomy" id="41986"/>
    <lineage>
        <taxon>Bacteria</taxon>
        <taxon>Bacillati</taxon>
        <taxon>Actinomycetota</taxon>
        <taxon>Actinomycetes</taxon>
        <taxon>Micrococcales</taxon>
        <taxon>Microbacteriaceae</taxon>
        <taxon>Agromyces</taxon>
    </lineage>
</organism>
<dbReference type="SUPFAM" id="SSF53383">
    <property type="entry name" value="PLP-dependent transferases"/>
    <property type="match status" value="1"/>
</dbReference>
<comment type="cofactor">
    <cofactor evidence="1">
        <name>pyridoxal 5'-phosphate</name>
        <dbReference type="ChEBI" id="CHEBI:597326"/>
    </cofactor>
</comment>
<keyword evidence="5" id="KW-0456">Lyase</keyword>
<dbReference type="GO" id="GO:0016831">
    <property type="term" value="F:carboxy-lyase activity"/>
    <property type="evidence" value="ECO:0007669"/>
    <property type="project" value="UniProtKB-KW"/>
</dbReference>
<evidence type="ECO:0000256" key="3">
    <source>
        <dbReference type="ARBA" id="ARBA00022793"/>
    </source>
</evidence>
<sequence length="513" mass="52692">MTAPYADALAQYAARDDRVRLYVPGHGADAEAAPALAEYFGAELLRHDVTPLLSGLDKGPGNALDEAQRLAARAWGAKRTWFLTNGASQANRMAAIALGSFRAAEAPVLAQRSAHSSFIDGIILAGLVPAFVSPTIDPVLGINHGVSPAALREAIEHGEAKPKAVYLITPSYFGAVADVAALAEAAHAVGAPLIVDAAWGAHFGFHPALPENPLALGADLVVSSTHKLAGSLTQSAMLHLGDGPFAAELEPLLERAFALTQSTSTSALLLASLDLARDSIEHGEARIARSIEAADRLREAVRAHGRFGIVSDGFDRFEDIVAVDPLRVSIDVGAAGLNGHAVRERLEHEGVSFEISTDSAVVAVLGAGAVPDVDRVVEALHAIPAVEPAAGEALVAGAGALALPAPGPLVMRPRDAFLAPGEAVPIEQAVGRVSTDSLAAYPPGIPNVLPGERITAEVVAFLRRIAAMPGGHVRGAADPALSVLRVVRADHGQPGAAADADAALGAARELALS</sequence>
<keyword evidence="4" id="KW-0663">Pyridoxal phosphate</keyword>
<gene>
    <name evidence="7" type="ORF">GCM10010196_26040</name>
</gene>
<name>A0A918CLD3_AGRME</name>
<dbReference type="Gene3D" id="3.90.100.10">
    <property type="entry name" value="Orn/Lys/Arg decarboxylase, C-terminal domain"/>
    <property type="match status" value="1"/>
</dbReference>
<dbReference type="EMBL" id="BMRJ01000002">
    <property type="protein sequence ID" value="GGR30749.1"/>
    <property type="molecule type" value="Genomic_DNA"/>
</dbReference>
<evidence type="ECO:0000313" key="8">
    <source>
        <dbReference type="Proteomes" id="UP000610303"/>
    </source>
</evidence>
<dbReference type="Pfam" id="PF01276">
    <property type="entry name" value="OKR_DC_1"/>
    <property type="match status" value="1"/>
</dbReference>
<feature type="domain" description="Orn/Lys/Arg decarboxylases family 1 pyridoxal-P attachment site" evidence="6">
    <location>
        <begin position="222"/>
        <end position="236"/>
    </location>
</feature>
<dbReference type="InterPro" id="IPR015421">
    <property type="entry name" value="PyrdxlP-dep_Trfase_major"/>
</dbReference>
<dbReference type="InterPro" id="IPR000310">
    <property type="entry name" value="Orn/Lys/Arg_deCO2ase_major_dom"/>
</dbReference>
<comment type="similarity">
    <text evidence="2">Belongs to the Orn/Lys/Arg decarboxylase class-I family.</text>
</comment>
<keyword evidence="8" id="KW-1185">Reference proteome</keyword>
<dbReference type="PROSITE" id="PS00703">
    <property type="entry name" value="OKR_DC_1"/>
    <property type="match status" value="1"/>
</dbReference>
<evidence type="ECO:0000256" key="5">
    <source>
        <dbReference type="ARBA" id="ARBA00023239"/>
    </source>
</evidence>
<keyword evidence="3" id="KW-0210">Decarboxylase</keyword>
<evidence type="ECO:0000259" key="6">
    <source>
        <dbReference type="PROSITE" id="PS00703"/>
    </source>
</evidence>
<dbReference type="Proteomes" id="UP000610303">
    <property type="component" value="Unassembled WGS sequence"/>
</dbReference>
<evidence type="ECO:0000256" key="1">
    <source>
        <dbReference type="ARBA" id="ARBA00001933"/>
    </source>
</evidence>
<dbReference type="InterPro" id="IPR008286">
    <property type="entry name" value="Prn/Lys/Arg_de-COase_C"/>
</dbReference>
<reference evidence="7" key="1">
    <citation type="journal article" date="2014" name="Int. J. Syst. Evol. Microbiol.">
        <title>Complete genome sequence of Corynebacterium casei LMG S-19264T (=DSM 44701T), isolated from a smear-ripened cheese.</title>
        <authorList>
            <consortium name="US DOE Joint Genome Institute (JGI-PGF)"/>
            <person name="Walter F."/>
            <person name="Albersmeier A."/>
            <person name="Kalinowski J."/>
            <person name="Ruckert C."/>
        </authorList>
    </citation>
    <scope>NUCLEOTIDE SEQUENCE</scope>
    <source>
        <strain evidence="7">JCM 3346</strain>
    </source>
</reference>
<dbReference type="SUPFAM" id="SSF55904">
    <property type="entry name" value="Ornithine decarboxylase C-terminal domain"/>
    <property type="match status" value="1"/>
</dbReference>
<comment type="caution">
    <text evidence="7">The sequence shown here is derived from an EMBL/GenBank/DDBJ whole genome shotgun (WGS) entry which is preliminary data.</text>
</comment>
<dbReference type="Gene3D" id="3.40.640.10">
    <property type="entry name" value="Type I PLP-dependent aspartate aminotransferase-like (Major domain)"/>
    <property type="match status" value="1"/>
</dbReference>
<evidence type="ECO:0000313" key="7">
    <source>
        <dbReference type="EMBL" id="GGR30749.1"/>
    </source>
</evidence>
<evidence type="ECO:0000256" key="2">
    <source>
        <dbReference type="ARBA" id="ARBA00010671"/>
    </source>
</evidence>
<dbReference type="PANTHER" id="PTHR43277">
    <property type="entry name" value="ARGININE DECARBOXYLASE"/>
    <property type="match status" value="1"/>
</dbReference>
<dbReference type="AlphaFoldDB" id="A0A918CLD3"/>
<dbReference type="InterPro" id="IPR015424">
    <property type="entry name" value="PyrdxlP-dep_Trfase"/>
</dbReference>
<protein>
    <submittedName>
        <fullName evidence="7">Arginine decarboxylase</fullName>
    </submittedName>
</protein>
<accession>A0A918CLD3</accession>
<dbReference type="PANTHER" id="PTHR43277:SF4">
    <property type="entry name" value="ARGININE DECARBOXYLASE"/>
    <property type="match status" value="1"/>
</dbReference>
<dbReference type="InterPro" id="IPR052357">
    <property type="entry name" value="Orn_Lys_Arg_decarboxylase-I"/>
</dbReference>
<reference evidence="7" key="2">
    <citation type="submission" date="2020-09" db="EMBL/GenBank/DDBJ databases">
        <authorList>
            <person name="Sun Q."/>
            <person name="Ohkuma M."/>
        </authorList>
    </citation>
    <scope>NUCLEOTIDE SEQUENCE</scope>
    <source>
        <strain evidence="7">JCM 3346</strain>
    </source>
</reference>
<evidence type="ECO:0000256" key="4">
    <source>
        <dbReference type="ARBA" id="ARBA00022898"/>
    </source>
</evidence>